<name>A0A0F9B096_9ZZZZ</name>
<feature type="transmembrane region" description="Helical" evidence="1">
    <location>
        <begin position="25"/>
        <end position="45"/>
    </location>
</feature>
<feature type="transmembrane region" description="Helical" evidence="1">
    <location>
        <begin position="97"/>
        <end position="115"/>
    </location>
</feature>
<dbReference type="EMBL" id="LAZR01040113">
    <property type="protein sequence ID" value="KKL15299.1"/>
    <property type="molecule type" value="Genomic_DNA"/>
</dbReference>
<keyword evidence="1" id="KW-1133">Transmembrane helix</keyword>
<evidence type="ECO:0000256" key="1">
    <source>
        <dbReference type="SAM" id="Phobius"/>
    </source>
</evidence>
<feature type="transmembrane region" description="Helical" evidence="1">
    <location>
        <begin position="65"/>
        <end position="85"/>
    </location>
</feature>
<comment type="caution">
    <text evidence="2">The sequence shown here is derived from an EMBL/GenBank/DDBJ whole genome shotgun (WGS) entry which is preliminary data.</text>
</comment>
<dbReference type="AlphaFoldDB" id="A0A0F9B096"/>
<evidence type="ECO:0000313" key="2">
    <source>
        <dbReference type="EMBL" id="KKL15299.1"/>
    </source>
</evidence>
<organism evidence="2">
    <name type="scientific">marine sediment metagenome</name>
    <dbReference type="NCBI Taxonomy" id="412755"/>
    <lineage>
        <taxon>unclassified sequences</taxon>
        <taxon>metagenomes</taxon>
        <taxon>ecological metagenomes</taxon>
    </lineage>
</organism>
<gene>
    <name evidence="2" type="ORF">LCGC14_2506980</name>
</gene>
<accession>A0A0F9B096</accession>
<keyword evidence="1" id="KW-0472">Membrane</keyword>
<proteinExistence type="predicted"/>
<keyword evidence="1" id="KW-0812">Transmembrane</keyword>
<feature type="non-terminal residue" evidence="2">
    <location>
        <position position="1"/>
    </location>
</feature>
<reference evidence="2" key="1">
    <citation type="journal article" date="2015" name="Nature">
        <title>Complex archaea that bridge the gap between prokaryotes and eukaryotes.</title>
        <authorList>
            <person name="Spang A."/>
            <person name="Saw J.H."/>
            <person name="Jorgensen S.L."/>
            <person name="Zaremba-Niedzwiedzka K."/>
            <person name="Martijn J."/>
            <person name="Lind A.E."/>
            <person name="van Eijk R."/>
            <person name="Schleper C."/>
            <person name="Guy L."/>
            <person name="Ettema T.J."/>
        </authorList>
    </citation>
    <scope>NUCLEOTIDE SEQUENCE</scope>
</reference>
<protein>
    <submittedName>
        <fullName evidence="2">Uncharacterized protein</fullName>
    </submittedName>
</protein>
<sequence>YIWANPAVRGIASSQSNITDLAGSVIAWVVIFSAAWVPYAIYFLILNIKNKSFSKIATSKTGKYWLFTILMGIGFWGSLIFFSKAADVIGGDLAPTIAWPLFMVFIILTSNFWSWKSGEWRDAGSRAMKRMTISLALFVAAIIVFSYSSSLQPKNPATPDDHHHDVKYKFLKHDNYPSYRFKR</sequence>
<feature type="transmembrane region" description="Helical" evidence="1">
    <location>
        <begin position="127"/>
        <end position="147"/>
    </location>
</feature>